<dbReference type="EMBL" id="BMIR01000006">
    <property type="protein sequence ID" value="GGE38182.1"/>
    <property type="molecule type" value="Genomic_DNA"/>
</dbReference>
<feature type="domain" description="Xylose isomerase-like TIM barrel" evidence="1">
    <location>
        <begin position="26"/>
        <end position="271"/>
    </location>
</feature>
<organism evidence="2 3">
    <name type="scientific">Pullulanibacillus camelliae</name>
    <dbReference type="NCBI Taxonomy" id="1707096"/>
    <lineage>
        <taxon>Bacteria</taxon>
        <taxon>Bacillati</taxon>
        <taxon>Bacillota</taxon>
        <taxon>Bacilli</taxon>
        <taxon>Bacillales</taxon>
        <taxon>Sporolactobacillaceae</taxon>
        <taxon>Pullulanibacillus</taxon>
    </lineage>
</organism>
<dbReference type="Proteomes" id="UP000628775">
    <property type="component" value="Unassembled WGS sequence"/>
</dbReference>
<accession>A0A8J2VMD3</accession>
<dbReference type="PANTHER" id="PTHR12110">
    <property type="entry name" value="HYDROXYPYRUVATE ISOMERASE"/>
    <property type="match status" value="1"/>
</dbReference>
<keyword evidence="3" id="KW-1185">Reference proteome</keyword>
<evidence type="ECO:0000259" key="1">
    <source>
        <dbReference type="Pfam" id="PF01261"/>
    </source>
</evidence>
<evidence type="ECO:0000313" key="2">
    <source>
        <dbReference type="EMBL" id="GGE38182.1"/>
    </source>
</evidence>
<name>A0A8J2VMD3_9BACL</name>
<evidence type="ECO:0000313" key="3">
    <source>
        <dbReference type="Proteomes" id="UP000628775"/>
    </source>
</evidence>
<comment type="caution">
    <text evidence="2">The sequence shown here is derived from an EMBL/GenBank/DDBJ whole genome shotgun (WGS) entry which is preliminary data.</text>
</comment>
<reference evidence="2" key="2">
    <citation type="submission" date="2020-09" db="EMBL/GenBank/DDBJ databases">
        <authorList>
            <person name="Sun Q."/>
            <person name="Zhou Y."/>
        </authorList>
    </citation>
    <scope>NUCLEOTIDE SEQUENCE</scope>
    <source>
        <strain evidence="2">CGMCC 1.15371</strain>
    </source>
</reference>
<dbReference type="InterPro" id="IPR013022">
    <property type="entry name" value="Xyl_isomerase-like_TIM-brl"/>
</dbReference>
<reference evidence="2" key="1">
    <citation type="journal article" date="2014" name="Int. J. Syst. Evol. Microbiol.">
        <title>Complete genome sequence of Corynebacterium casei LMG S-19264T (=DSM 44701T), isolated from a smear-ripened cheese.</title>
        <authorList>
            <consortium name="US DOE Joint Genome Institute (JGI-PGF)"/>
            <person name="Walter F."/>
            <person name="Albersmeier A."/>
            <person name="Kalinowski J."/>
            <person name="Ruckert C."/>
        </authorList>
    </citation>
    <scope>NUCLEOTIDE SEQUENCE</scope>
    <source>
        <strain evidence="2">CGMCC 1.15371</strain>
    </source>
</reference>
<dbReference type="InterPro" id="IPR050312">
    <property type="entry name" value="IolE/XylAMocC-like"/>
</dbReference>
<dbReference type="SUPFAM" id="SSF51658">
    <property type="entry name" value="Xylose isomerase-like"/>
    <property type="match status" value="1"/>
</dbReference>
<dbReference type="GO" id="GO:0016853">
    <property type="term" value="F:isomerase activity"/>
    <property type="evidence" value="ECO:0007669"/>
    <property type="project" value="UniProtKB-KW"/>
</dbReference>
<protein>
    <submittedName>
        <fullName evidence="2">Sugar phosphate isomerase</fullName>
    </submittedName>
</protein>
<dbReference type="RefSeq" id="WP_188691924.1">
    <property type="nucleotide sequence ID" value="NZ_BMIR01000006.1"/>
</dbReference>
<dbReference type="Gene3D" id="3.20.20.150">
    <property type="entry name" value="Divalent-metal-dependent TIM barrel enzymes"/>
    <property type="match status" value="1"/>
</dbReference>
<dbReference type="AlphaFoldDB" id="A0A8J2VMD3"/>
<gene>
    <name evidence="2" type="ORF">GCM10011391_16230</name>
</gene>
<dbReference type="PANTHER" id="PTHR12110:SF53">
    <property type="entry name" value="BLR5974 PROTEIN"/>
    <property type="match status" value="1"/>
</dbReference>
<dbReference type="Pfam" id="PF01261">
    <property type="entry name" value="AP_endonuc_2"/>
    <property type="match status" value="1"/>
</dbReference>
<dbReference type="InterPro" id="IPR036237">
    <property type="entry name" value="Xyl_isomerase-like_sf"/>
</dbReference>
<sequence length="292" mass="32573">MKFGLSSYSLNGALKKGNMTILDVIEWSKEQGAEHVEIVPIGFSFVEHDELVDQVREKALKVGIDLSNYAIGANFVDKTSEALAQEIERVKSEVDIAHRLGCQLMRHDVAWRPPGENSIAQFEADLPKLVEACREIADYAAGYDITTSVENHGFHVQAADRVRRLVAAVNRPNYRTTMDVGNFLCADEDPLAAVQKNIGIASMVHFKDFYRRPAHLDPGEGWFRSAAGHYLRGAIVGHGDIDIRSILKVIKEAGYDSYISLEFEGMEDCLTGSKIGLDNLRRFWDELETTAD</sequence>
<proteinExistence type="predicted"/>
<keyword evidence="2" id="KW-0413">Isomerase</keyword>